<keyword evidence="2" id="KW-0812">Transmembrane</keyword>
<evidence type="ECO:0000313" key="5">
    <source>
        <dbReference type="Proteomes" id="UP001208570"/>
    </source>
</evidence>
<dbReference type="AlphaFoldDB" id="A0AAD9K9R0"/>
<dbReference type="EMBL" id="JAODUP010000029">
    <property type="protein sequence ID" value="KAK2167352.1"/>
    <property type="molecule type" value="Genomic_DNA"/>
</dbReference>
<feature type="signal peptide" evidence="3">
    <location>
        <begin position="1"/>
        <end position="23"/>
    </location>
</feature>
<keyword evidence="5" id="KW-1185">Reference proteome</keyword>
<evidence type="ECO:0000256" key="2">
    <source>
        <dbReference type="SAM" id="Phobius"/>
    </source>
</evidence>
<gene>
    <name evidence="4" type="ORF">LSH36_29g08008</name>
</gene>
<reference evidence="4" key="1">
    <citation type="journal article" date="2023" name="Mol. Biol. Evol.">
        <title>Third-Generation Sequencing Reveals the Adaptive Role of the Epigenome in Three Deep-Sea Polychaetes.</title>
        <authorList>
            <person name="Perez M."/>
            <person name="Aroh O."/>
            <person name="Sun Y."/>
            <person name="Lan Y."/>
            <person name="Juniper S.K."/>
            <person name="Young C.R."/>
            <person name="Angers B."/>
            <person name="Qian P.Y."/>
        </authorList>
    </citation>
    <scope>NUCLEOTIDE SEQUENCE</scope>
    <source>
        <strain evidence="4">P08H-3</strain>
    </source>
</reference>
<evidence type="ECO:0000313" key="4">
    <source>
        <dbReference type="EMBL" id="KAK2167352.1"/>
    </source>
</evidence>
<evidence type="ECO:0000256" key="1">
    <source>
        <dbReference type="SAM" id="MobiDB-lite"/>
    </source>
</evidence>
<proteinExistence type="predicted"/>
<protein>
    <recommendedName>
        <fullName evidence="6">Vesicular, overexpressed in cancer, prosurvival protein 1</fullName>
    </recommendedName>
</protein>
<keyword evidence="3" id="KW-0732">Signal</keyword>
<dbReference type="InterPro" id="IPR021684">
    <property type="entry name" value="WBP1-like"/>
</dbReference>
<sequence>MATKRICSLFFGVIYSLCTVCQTQEFCRSMNYWCKEGHCCGRGKCCTYYYELWWFWFVWLAIAVAGICCFYQKKTKNNQFTRRFFRRRVTEERVRNTETATNTEPSSDRRPLDPETNISSFTSSLPLPPCGPPVYSLPTGSQPEATALSTSDDLPPQYTSQPIRNQLSSNCALAESGKYVYWLYDM</sequence>
<comment type="caution">
    <text evidence="4">The sequence shown here is derived from an EMBL/GenBank/DDBJ whole genome shotgun (WGS) entry which is preliminary data.</text>
</comment>
<dbReference type="Pfam" id="PF11669">
    <property type="entry name" value="WBP-1"/>
    <property type="match status" value="1"/>
</dbReference>
<dbReference type="InterPro" id="IPR051994">
    <property type="entry name" value="WW_domain-binding"/>
</dbReference>
<evidence type="ECO:0000256" key="3">
    <source>
        <dbReference type="SAM" id="SignalP"/>
    </source>
</evidence>
<name>A0AAD9K9R0_9ANNE</name>
<feature type="chain" id="PRO_5042016151" description="Vesicular, overexpressed in cancer, prosurvival protein 1" evidence="3">
    <location>
        <begin position="24"/>
        <end position="186"/>
    </location>
</feature>
<dbReference type="PANTHER" id="PTHR16209">
    <property type="entry name" value="VESICULAR, OVEREXPRESSED IN CANCER, PROSURVIVAL PROTEIN 1"/>
    <property type="match status" value="1"/>
</dbReference>
<keyword evidence="2" id="KW-1133">Transmembrane helix</keyword>
<organism evidence="4 5">
    <name type="scientific">Paralvinella palmiformis</name>
    <dbReference type="NCBI Taxonomy" id="53620"/>
    <lineage>
        <taxon>Eukaryota</taxon>
        <taxon>Metazoa</taxon>
        <taxon>Spiralia</taxon>
        <taxon>Lophotrochozoa</taxon>
        <taxon>Annelida</taxon>
        <taxon>Polychaeta</taxon>
        <taxon>Sedentaria</taxon>
        <taxon>Canalipalpata</taxon>
        <taxon>Terebellida</taxon>
        <taxon>Terebelliformia</taxon>
        <taxon>Alvinellidae</taxon>
        <taxon>Paralvinella</taxon>
    </lineage>
</organism>
<feature type="transmembrane region" description="Helical" evidence="2">
    <location>
        <begin position="53"/>
        <end position="72"/>
    </location>
</feature>
<feature type="region of interest" description="Disordered" evidence="1">
    <location>
        <begin position="141"/>
        <end position="162"/>
    </location>
</feature>
<accession>A0AAD9K9R0</accession>
<dbReference type="Proteomes" id="UP001208570">
    <property type="component" value="Unassembled WGS sequence"/>
</dbReference>
<keyword evidence="2" id="KW-0472">Membrane</keyword>
<dbReference type="PANTHER" id="PTHR16209:SF6">
    <property type="entry name" value="VESICULAR, OVEREXPRESSED IN CANCER, PROSURVIVAL PROTEIN 1"/>
    <property type="match status" value="1"/>
</dbReference>
<evidence type="ECO:0008006" key="6">
    <source>
        <dbReference type="Google" id="ProtNLM"/>
    </source>
</evidence>